<gene>
    <name evidence="5" type="ORF">LR394_20840</name>
</gene>
<evidence type="ECO:0000313" key="5">
    <source>
        <dbReference type="EMBL" id="MCD5313360.1"/>
    </source>
</evidence>
<dbReference type="CDD" id="cd03230">
    <property type="entry name" value="ABC_DR_subfamily_A"/>
    <property type="match status" value="1"/>
</dbReference>
<evidence type="ECO:0000256" key="3">
    <source>
        <dbReference type="ARBA" id="ARBA00022840"/>
    </source>
</evidence>
<evidence type="ECO:0000313" key="6">
    <source>
        <dbReference type="Proteomes" id="UP001138997"/>
    </source>
</evidence>
<evidence type="ECO:0000256" key="2">
    <source>
        <dbReference type="ARBA" id="ARBA00022741"/>
    </source>
</evidence>
<dbReference type="PANTHER" id="PTHR42939:SF1">
    <property type="entry name" value="ABC TRANSPORTER ATP-BINDING PROTEIN ALBC-RELATED"/>
    <property type="match status" value="1"/>
</dbReference>
<sequence>MNALENRTSQKAQAGSLQGVSKRFGDFTAVDDVSFEVRANTIYGLLGRNGAGKSTIMRMLAGHAQPTQGRVEMLGAEPFENDEITQQICFAAENQVYPDVFRVKDVLTAGRLLYPRWDEAYAQELMEVFNLPKKRQVKKLSRGMRSAVGIVVGLASRAPVTIFDEPYLGLDATSRQLFYDHLLADYAENPRTIMLSTHLIDEVSELIEHVLVIDRGRLVINEEAELLRGRAVSVSGPSDLVEKFSYAMTRLHEEQMLGQSRVTVLGDPEDAQHARTLGLDVKPVSLQQLVVQSTTQVNPEKKAEGER</sequence>
<dbReference type="InterPro" id="IPR003593">
    <property type="entry name" value="AAA+_ATPase"/>
</dbReference>
<organism evidence="5 6">
    <name type="scientific">Kineosporia babensis</name>
    <dbReference type="NCBI Taxonomy" id="499548"/>
    <lineage>
        <taxon>Bacteria</taxon>
        <taxon>Bacillati</taxon>
        <taxon>Actinomycetota</taxon>
        <taxon>Actinomycetes</taxon>
        <taxon>Kineosporiales</taxon>
        <taxon>Kineosporiaceae</taxon>
        <taxon>Kineosporia</taxon>
    </lineage>
</organism>
<keyword evidence="6" id="KW-1185">Reference proteome</keyword>
<dbReference type="AlphaFoldDB" id="A0A9X1SVY0"/>
<dbReference type="Proteomes" id="UP001138997">
    <property type="component" value="Unassembled WGS sequence"/>
</dbReference>
<evidence type="ECO:0000256" key="1">
    <source>
        <dbReference type="ARBA" id="ARBA00022448"/>
    </source>
</evidence>
<keyword evidence="3 5" id="KW-0067">ATP-binding</keyword>
<dbReference type="GO" id="GO:0016887">
    <property type="term" value="F:ATP hydrolysis activity"/>
    <property type="evidence" value="ECO:0007669"/>
    <property type="project" value="InterPro"/>
</dbReference>
<dbReference type="RefSeq" id="WP_231444467.1">
    <property type="nucleotide sequence ID" value="NZ_JAJOMB010000011.1"/>
</dbReference>
<dbReference type="InterPro" id="IPR003439">
    <property type="entry name" value="ABC_transporter-like_ATP-bd"/>
</dbReference>
<dbReference type="SMART" id="SM00382">
    <property type="entry name" value="AAA"/>
    <property type="match status" value="1"/>
</dbReference>
<accession>A0A9X1SVY0</accession>
<evidence type="ECO:0000259" key="4">
    <source>
        <dbReference type="PROSITE" id="PS50893"/>
    </source>
</evidence>
<comment type="caution">
    <text evidence="5">The sequence shown here is derived from an EMBL/GenBank/DDBJ whole genome shotgun (WGS) entry which is preliminary data.</text>
</comment>
<name>A0A9X1SVY0_9ACTN</name>
<protein>
    <submittedName>
        <fullName evidence="5">ABC transporter ATP-binding protein</fullName>
    </submittedName>
</protein>
<dbReference type="PANTHER" id="PTHR42939">
    <property type="entry name" value="ABC TRANSPORTER ATP-BINDING PROTEIN ALBC-RELATED"/>
    <property type="match status" value="1"/>
</dbReference>
<dbReference type="InterPro" id="IPR027417">
    <property type="entry name" value="P-loop_NTPase"/>
</dbReference>
<proteinExistence type="predicted"/>
<dbReference type="InterPro" id="IPR051782">
    <property type="entry name" value="ABC_Transporter_VariousFunc"/>
</dbReference>
<dbReference type="EMBL" id="JAJOMB010000011">
    <property type="protein sequence ID" value="MCD5313360.1"/>
    <property type="molecule type" value="Genomic_DNA"/>
</dbReference>
<dbReference type="SUPFAM" id="SSF52540">
    <property type="entry name" value="P-loop containing nucleoside triphosphate hydrolases"/>
    <property type="match status" value="1"/>
</dbReference>
<keyword evidence="2" id="KW-0547">Nucleotide-binding</keyword>
<dbReference type="Pfam" id="PF00005">
    <property type="entry name" value="ABC_tran"/>
    <property type="match status" value="1"/>
</dbReference>
<dbReference type="PROSITE" id="PS50893">
    <property type="entry name" value="ABC_TRANSPORTER_2"/>
    <property type="match status" value="1"/>
</dbReference>
<reference evidence="5" key="1">
    <citation type="submission" date="2021-11" db="EMBL/GenBank/DDBJ databases">
        <title>Streptomyces corallinus and Kineosporia corallina sp. nov., two new coral-derived marine actinobacteria.</title>
        <authorList>
            <person name="Buangrab K."/>
            <person name="Sutthacheep M."/>
            <person name="Yeemin T."/>
            <person name="Harunari E."/>
            <person name="Igarashi Y."/>
            <person name="Sripreechasak P."/>
            <person name="Kanchanasin P."/>
            <person name="Tanasupawat S."/>
            <person name="Phongsopitanun W."/>
        </authorList>
    </citation>
    <scope>NUCLEOTIDE SEQUENCE</scope>
    <source>
        <strain evidence="5">JCM 31032</strain>
    </source>
</reference>
<keyword evidence="1" id="KW-0813">Transport</keyword>
<dbReference type="Gene3D" id="3.40.50.300">
    <property type="entry name" value="P-loop containing nucleotide triphosphate hydrolases"/>
    <property type="match status" value="1"/>
</dbReference>
<dbReference type="GO" id="GO:0005524">
    <property type="term" value="F:ATP binding"/>
    <property type="evidence" value="ECO:0007669"/>
    <property type="project" value="UniProtKB-KW"/>
</dbReference>
<feature type="domain" description="ABC transporter" evidence="4">
    <location>
        <begin position="15"/>
        <end position="240"/>
    </location>
</feature>